<reference evidence="2 3" key="1">
    <citation type="submission" date="2021-11" db="EMBL/GenBank/DDBJ databases">
        <title>Black yeast isolated from Biological Soil Crust.</title>
        <authorList>
            <person name="Kurbessoian T."/>
        </authorList>
    </citation>
    <scope>NUCLEOTIDE SEQUENCE [LARGE SCALE GENOMIC DNA]</scope>
    <source>
        <strain evidence="2 3">CCFEE 5522</strain>
    </source>
</reference>
<keyword evidence="3" id="KW-1185">Reference proteome</keyword>
<dbReference type="AlphaFoldDB" id="A0AAV9JFK6"/>
<accession>A0AAV9JFK6</accession>
<feature type="region of interest" description="Disordered" evidence="1">
    <location>
        <begin position="54"/>
        <end position="109"/>
    </location>
</feature>
<organism evidence="2 3">
    <name type="scientific">Oleoguttula mirabilis</name>
    <dbReference type="NCBI Taxonomy" id="1507867"/>
    <lineage>
        <taxon>Eukaryota</taxon>
        <taxon>Fungi</taxon>
        <taxon>Dikarya</taxon>
        <taxon>Ascomycota</taxon>
        <taxon>Pezizomycotina</taxon>
        <taxon>Dothideomycetes</taxon>
        <taxon>Dothideomycetidae</taxon>
        <taxon>Mycosphaerellales</taxon>
        <taxon>Teratosphaeriaceae</taxon>
        <taxon>Oleoguttula</taxon>
    </lineage>
</organism>
<dbReference type="Proteomes" id="UP001324427">
    <property type="component" value="Unassembled WGS sequence"/>
</dbReference>
<proteinExistence type="predicted"/>
<dbReference type="EMBL" id="JAVFHQ010000027">
    <property type="protein sequence ID" value="KAK4544024.1"/>
    <property type="molecule type" value="Genomic_DNA"/>
</dbReference>
<protein>
    <submittedName>
        <fullName evidence="2">Uncharacterized protein</fullName>
    </submittedName>
</protein>
<evidence type="ECO:0000256" key="1">
    <source>
        <dbReference type="SAM" id="MobiDB-lite"/>
    </source>
</evidence>
<evidence type="ECO:0000313" key="3">
    <source>
        <dbReference type="Proteomes" id="UP001324427"/>
    </source>
</evidence>
<sequence length="140" mass="15316">MADLLSKREGGCQDAPQVLASIIKDPTGIVTAATTHGPAVQVLHFVVLDKEPEEDWLEGGFPDPATEELLRSRKSRRSHQETASPTRGTAHKRSTRELLNPADDGSAMTARVAIATPEDMRVGIDGKFMRDRPPHGVRRK</sequence>
<comment type="caution">
    <text evidence="2">The sequence shown here is derived from an EMBL/GenBank/DDBJ whole genome shotgun (WGS) entry which is preliminary data.</text>
</comment>
<gene>
    <name evidence="2" type="ORF">LTR36_004522</name>
</gene>
<name>A0AAV9JFK6_9PEZI</name>
<evidence type="ECO:0000313" key="2">
    <source>
        <dbReference type="EMBL" id="KAK4544024.1"/>
    </source>
</evidence>